<sequence>MNEYLLQPRKEGLYCPAGDFFIDPMWPVERAVITHAHGDHARAGSALYHVSETGLPLFRERLGKDAALIEHPYGERFQLGETTVSLHPAGHVLGSAQIRIEAAGTVAVVSGDYKRDPDPTCEPFTPVPCDIFVTESTFGLPIYRWPPMTQVITDLLAWWDDCAARQVPAVLFCYALGKAQRLLAELAARTDRTVHLHGAMLRLVDVYREAGVAMVSTASVGESPRGRDFAGELILAPPSAAGSPWMKRFAQASTGFASGWMQVRGARRRRGYDRGFIVSDHADWNGLVRSVQDSGASRIYVTHGDGEALIRYLREAGHDARPLSSLGDVVLNPRSSEEGD</sequence>
<name>A0A7X5UAH4_9GAMM</name>
<protein>
    <submittedName>
        <fullName evidence="1">Ligase-associated DNA damage response exonuclease</fullName>
        <ecNumber evidence="1">3.1.-.-</ecNumber>
    </submittedName>
</protein>
<dbReference type="GO" id="GO:0016874">
    <property type="term" value="F:ligase activity"/>
    <property type="evidence" value="ECO:0007669"/>
    <property type="project" value="UniProtKB-KW"/>
</dbReference>
<accession>A0A7X5UAH4</accession>
<dbReference type="PANTHER" id="PTHR11203">
    <property type="entry name" value="CLEAVAGE AND POLYADENYLATION SPECIFICITY FACTOR FAMILY MEMBER"/>
    <property type="match status" value="1"/>
</dbReference>
<organism evidence="1 2">
    <name type="scientific">Luteibacter anthropi</name>
    <dbReference type="NCBI Taxonomy" id="564369"/>
    <lineage>
        <taxon>Bacteria</taxon>
        <taxon>Pseudomonadati</taxon>
        <taxon>Pseudomonadota</taxon>
        <taxon>Gammaproteobacteria</taxon>
        <taxon>Lysobacterales</taxon>
        <taxon>Rhodanobacteraceae</taxon>
        <taxon>Luteibacter</taxon>
    </lineage>
</organism>
<dbReference type="InterPro" id="IPR026360">
    <property type="entry name" value="Xnuc_lig_assoc"/>
</dbReference>
<keyword evidence="1" id="KW-0269">Exonuclease</keyword>
<dbReference type="GO" id="GO:0004521">
    <property type="term" value="F:RNA endonuclease activity"/>
    <property type="evidence" value="ECO:0007669"/>
    <property type="project" value="TreeGrafter"/>
</dbReference>
<proteinExistence type="predicted"/>
<keyword evidence="1" id="KW-0540">Nuclease</keyword>
<gene>
    <name evidence="1" type="ORF">HBF25_10770</name>
</gene>
<dbReference type="PANTHER" id="PTHR11203:SF49">
    <property type="entry name" value="BLL1145 PROTEIN"/>
    <property type="match status" value="1"/>
</dbReference>
<dbReference type="EMBL" id="JAARLZ010000005">
    <property type="protein sequence ID" value="NII06869.1"/>
    <property type="molecule type" value="Genomic_DNA"/>
</dbReference>
<keyword evidence="1" id="KW-0378">Hydrolase</keyword>
<dbReference type="EC" id="3.1.-.-" evidence="1"/>
<evidence type="ECO:0000313" key="2">
    <source>
        <dbReference type="Proteomes" id="UP000490980"/>
    </source>
</evidence>
<keyword evidence="1" id="KW-0436">Ligase</keyword>
<evidence type="ECO:0000313" key="1">
    <source>
        <dbReference type="EMBL" id="NII06869.1"/>
    </source>
</evidence>
<dbReference type="Proteomes" id="UP000490980">
    <property type="component" value="Unassembled WGS sequence"/>
</dbReference>
<dbReference type="InterPro" id="IPR036866">
    <property type="entry name" value="RibonucZ/Hydroxyglut_hydro"/>
</dbReference>
<dbReference type="Gene3D" id="3.60.15.10">
    <property type="entry name" value="Ribonuclease Z/Hydroxyacylglutathione hydrolase-like"/>
    <property type="match status" value="1"/>
</dbReference>
<comment type="caution">
    <text evidence="1">The sequence shown here is derived from an EMBL/GenBank/DDBJ whole genome shotgun (WGS) entry which is preliminary data.</text>
</comment>
<dbReference type="InterPro" id="IPR050698">
    <property type="entry name" value="MBL"/>
</dbReference>
<dbReference type="NCBIfam" id="TIGR04122">
    <property type="entry name" value="Xnuc_lig_assoc"/>
    <property type="match status" value="1"/>
</dbReference>
<dbReference type="RefSeq" id="WP_166948235.1">
    <property type="nucleotide sequence ID" value="NZ_CP077072.1"/>
</dbReference>
<reference evidence="1 2" key="1">
    <citation type="submission" date="2020-03" db="EMBL/GenBank/DDBJ databases">
        <authorList>
            <person name="Lai Q."/>
        </authorList>
    </citation>
    <scope>NUCLEOTIDE SEQUENCE [LARGE SCALE GENOMIC DNA]</scope>
    <source>
        <strain evidence="1 2">CCUG 25036</strain>
    </source>
</reference>
<dbReference type="SUPFAM" id="SSF56281">
    <property type="entry name" value="Metallo-hydrolase/oxidoreductase"/>
    <property type="match status" value="1"/>
</dbReference>
<dbReference type="AlphaFoldDB" id="A0A7X5UAH4"/>
<keyword evidence="2" id="KW-1185">Reference proteome</keyword>
<dbReference type="GO" id="GO:0004527">
    <property type="term" value="F:exonuclease activity"/>
    <property type="evidence" value="ECO:0007669"/>
    <property type="project" value="UniProtKB-KW"/>
</dbReference>